<dbReference type="EMBL" id="UZAF01016778">
    <property type="protein sequence ID" value="VDO33757.1"/>
    <property type="molecule type" value="Genomic_DNA"/>
</dbReference>
<protein>
    <submittedName>
        <fullName evidence="1 3">Uncharacterized protein</fullName>
    </submittedName>
</protein>
<proteinExistence type="predicted"/>
<dbReference type="AlphaFoldDB" id="A0A0N4WC54"/>
<dbReference type="Proteomes" id="UP000268014">
    <property type="component" value="Unassembled WGS sequence"/>
</dbReference>
<gene>
    <name evidence="1" type="ORF">HPLM_LOCUS8061</name>
</gene>
<evidence type="ECO:0000313" key="1">
    <source>
        <dbReference type="EMBL" id="VDO33757.1"/>
    </source>
</evidence>
<name>A0A0N4WC54_HAEPC</name>
<reference evidence="1 2" key="2">
    <citation type="submission" date="2018-11" db="EMBL/GenBank/DDBJ databases">
        <authorList>
            <consortium name="Pathogen Informatics"/>
        </authorList>
    </citation>
    <scope>NUCLEOTIDE SEQUENCE [LARGE SCALE GENOMIC DNA]</scope>
    <source>
        <strain evidence="1 2">MHpl1</strain>
    </source>
</reference>
<sequence length="36" mass="4201">MQHVLVDLSFSVSDVRPVRTMWQSFLTQLFEGKSKC</sequence>
<organism evidence="3">
    <name type="scientific">Haemonchus placei</name>
    <name type="common">Barber's pole worm</name>
    <dbReference type="NCBI Taxonomy" id="6290"/>
    <lineage>
        <taxon>Eukaryota</taxon>
        <taxon>Metazoa</taxon>
        <taxon>Ecdysozoa</taxon>
        <taxon>Nematoda</taxon>
        <taxon>Chromadorea</taxon>
        <taxon>Rhabditida</taxon>
        <taxon>Rhabditina</taxon>
        <taxon>Rhabditomorpha</taxon>
        <taxon>Strongyloidea</taxon>
        <taxon>Trichostrongylidae</taxon>
        <taxon>Haemonchus</taxon>
    </lineage>
</organism>
<reference evidence="3" key="1">
    <citation type="submission" date="2017-02" db="UniProtKB">
        <authorList>
            <consortium name="WormBaseParasite"/>
        </authorList>
    </citation>
    <scope>IDENTIFICATION</scope>
</reference>
<evidence type="ECO:0000313" key="3">
    <source>
        <dbReference type="WBParaSite" id="HPLM_0000806901-mRNA-1"/>
    </source>
</evidence>
<accession>A0A0N4WC54</accession>
<evidence type="ECO:0000313" key="2">
    <source>
        <dbReference type="Proteomes" id="UP000268014"/>
    </source>
</evidence>
<keyword evidence="2" id="KW-1185">Reference proteome</keyword>
<dbReference type="WBParaSite" id="HPLM_0000806901-mRNA-1">
    <property type="protein sequence ID" value="HPLM_0000806901-mRNA-1"/>
    <property type="gene ID" value="HPLM_0000806901"/>
</dbReference>